<accession>A0A4V1C629</accession>
<feature type="region of interest" description="Disordered" evidence="1">
    <location>
        <begin position="22"/>
        <end position="59"/>
    </location>
</feature>
<dbReference type="Proteomes" id="UP000294847">
    <property type="component" value="Chromosome 3"/>
</dbReference>
<gene>
    <name evidence="2" type="ORF">PoMZ_03397</name>
</gene>
<proteinExistence type="predicted"/>
<evidence type="ECO:0000313" key="2">
    <source>
        <dbReference type="EMBL" id="QBZ58445.1"/>
    </source>
</evidence>
<organism evidence="2 3">
    <name type="scientific">Pyricularia oryzae</name>
    <name type="common">Rice blast fungus</name>
    <name type="synonym">Magnaporthe oryzae</name>
    <dbReference type="NCBI Taxonomy" id="318829"/>
    <lineage>
        <taxon>Eukaryota</taxon>
        <taxon>Fungi</taxon>
        <taxon>Dikarya</taxon>
        <taxon>Ascomycota</taxon>
        <taxon>Pezizomycotina</taxon>
        <taxon>Sordariomycetes</taxon>
        <taxon>Sordariomycetidae</taxon>
        <taxon>Magnaporthales</taxon>
        <taxon>Pyriculariaceae</taxon>
        <taxon>Pyricularia</taxon>
    </lineage>
</organism>
<feature type="compositionally biased region" description="Polar residues" evidence="1">
    <location>
        <begin position="50"/>
        <end position="59"/>
    </location>
</feature>
<protein>
    <submittedName>
        <fullName evidence="2">Uncharacterized protein</fullName>
    </submittedName>
</protein>
<dbReference type="AlphaFoldDB" id="A0A4V1C629"/>
<dbReference type="EMBL" id="CP034206">
    <property type="protein sequence ID" value="QBZ58445.1"/>
    <property type="molecule type" value="Genomic_DNA"/>
</dbReference>
<sequence>MAEDLCRKVCLDALVQEWKYDRQQRRGTHPSPMRDIPPAHTSLARKGHKSNNFSTKLSLDQMSSNDISSIKGSPKKPQKHLRIVIPLGRRLAPPVHIIRDIGANNRSLFEDTSEPGTFQMTKAASKKLQRVLASYGQDAAMVSVTAAKATS</sequence>
<name>A0A4V1C629_PYROR</name>
<evidence type="ECO:0000256" key="1">
    <source>
        <dbReference type="SAM" id="MobiDB-lite"/>
    </source>
</evidence>
<reference evidence="2 3" key="1">
    <citation type="journal article" date="2019" name="Mol. Biol. Evol.">
        <title>Blast fungal genomes show frequent chromosomal changes, gene gains and losses, and effector gene turnover.</title>
        <authorList>
            <person name="Gomez Luciano L.B."/>
            <person name="Jason Tsai I."/>
            <person name="Chuma I."/>
            <person name="Tosa Y."/>
            <person name="Chen Y.H."/>
            <person name="Li J.Y."/>
            <person name="Li M.Y."/>
            <person name="Jade Lu M.Y."/>
            <person name="Nakayashiki H."/>
            <person name="Li W.H."/>
        </authorList>
    </citation>
    <scope>NUCLEOTIDE SEQUENCE [LARGE SCALE GENOMIC DNA]</scope>
    <source>
        <strain evidence="2">MZ5-1-6</strain>
    </source>
</reference>
<evidence type="ECO:0000313" key="3">
    <source>
        <dbReference type="Proteomes" id="UP000294847"/>
    </source>
</evidence>